<keyword evidence="1" id="KW-0472">Membrane</keyword>
<protein>
    <submittedName>
        <fullName evidence="2">Uncharacterized protein</fullName>
    </submittedName>
</protein>
<proteinExistence type="predicted"/>
<evidence type="ECO:0000256" key="1">
    <source>
        <dbReference type="SAM" id="Phobius"/>
    </source>
</evidence>
<keyword evidence="1" id="KW-0812">Transmembrane</keyword>
<comment type="caution">
    <text evidence="2">The sequence shown here is derived from an EMBL/GenBank/DDBJ whole genome shotgun (WGS) entry which is preliminary data.</text>
</comment>
<name>X0XME7_9ZZZZ</name>
<gene>
    <name evidence="2" type="ORF">S01H1_55560</name>
</gene>
<organism evidence="2">
    <name type="scientific">marine sediment metagenome</name>
    <dbReference type="NCBI Taxonomy" id="412755"/>
    <lineage>
        <taxon>unclassified sequences</taxon>
        <taxon>metagenomes</taxon>
        <taxon>ecological metagenomes</taxon>
    </lineage>
</organism>
<sequence length="40" mass="4558">MKVDFSTNMWDGTKSVALILVIVFMFLKMPTMFDNALSTL</sequence>
<feature type="transmembrane region" description="Helical" evidence="1">
    <location>
        <begin position="12"/>
        <end position="33"/>
    </location>
</feature>
<reference evidence="2" key="1">
    <citation type="journal article" date="2014" name="Front. Microbiol.">
        <title>High frequency of phylogenetically diverse reductive dehalogenase-homologous genes in deep subseafloor sedimentary metagenomes.</title>
        <authorList>
            <person name="Kawai M."/>
            <person name="Futagami T."/>
            <person name="Toyoda A."/>
            <person name="Takaki Y."/>
            <person name="Nishi S."/>
            <person name="Hori S."/>
            <person name="Arai W."/>
            <person name="Tsubouchi T."/>
            <person name="Morono Y."/>
            <person name="Uchiyama I."/>
            <person name="Ito T."/>
            <person name="Fujiyama A."/>
            <person name="Inagaki F."/>
            <person name="Takami H."/>
        </authorList>
    </citation>
    <scope>NUCLEOTIDE SEQUENCE</scope>
    <source>
        <strain evidence="2">Expedition CK06-06</strain>
    </source>
</reference>
<feature type="non-terminal residue" evidence="2">
    <location>
        <position position="40"/>
    </location>
</feature>
<dbReference type="EMBL" id="BARS01036124">
    <property type="protein sequence ID" value="GAG26136.1"/>
    <property type="molecule type" value="Genomic_DNA"/>
</dbReference>
<dbReference type="AlphaFoldDB" id="X0XME7"/>
<evidence type="ECO:0000313" key="2">
    <source>
        <dbReference type="EMBL" id="GAG26136.1"/>
    </source>
</evidence>
<keyword evidence="1" id="KW-1133">Transmembrane helix</keyword>
<accession>X0XME7</accession>